<sequence length="229" mass="26631">MRPLHIIFTLLWALSINSQTETKKILFLGNSLTYSNNLPKILEYMAKNCDESIKSTTLCFPNYALEDHWIDGTFQKIMSKKSFDYVIAQQGPSSQPLGKKMLLTYGAKIKSVCQEKNTKFGFFMVWPSKQHYYTFDGVIANHKEAAKVNQSLLFPVGVLWKEYEKHNNFQNLYDYDNFHPSTAGSFLAALTIFHGLYPDKNLSKLQFKKYKKWVKDKKSFHLMIKLVNQ</sequence>
<gene>
    <name evidence="1" type="ORF">FOF46_10755</name>
</gene>
<dbReference type="RefSeq" id="WP_143916463.1">
    <property type="nucleotide sequence ID" value="NZ_CANLVC010000003.1"/>
</dbReference>
<evidence type="ECO:0000313" key="1">
    <source>
        <dbReference type="EMBL" id="TSE08942.1"/>
    </source>
</evidence>
<dbReference type="AlphaFoldDB" id="A0A554VLG3"/>
<dbReference type="InterPro" id="IPR036514">
    <property type="entry name" value="SGNH_hydro_sf"/>
</dbReference>
<name>A0A554VLG3_9FLAO</name>
<dbReference type="Proteomes" id="UP000318833">
    <property type="component" value="Unassembled WGS sequence"/>
</dbReference>
<dbReference type="EMBL" id="VLNR01000018">
    <property type="protein sequence ID" value="TSE08942.1"/>
    <property type="molecule type" value="Genomic_DNA"/>
</dbReference>
<proteinExistence type="predicted"/>
<keyword evidence="1" id="KW-0378">Hydrolase</keyword>
<dbReference type="GO" id="GO:0016788">
    <property type="term" value="F:hydrolase activity, acting on ester bonds"/>
    <property type="evidence" value="ECO:0007669"/>
    <property type="project" value="UniProtKB-ARBA"/>
</dbReference>
<keyword evidence="2" id="KW-1185">Reference proteome</keyword>
<accession>A0A554VLG3</accession>
<organism evidence="1 2">
    <name type="scientific">Aquimarina algiphila</name>
    <dbReference type="NCBI Taxonomy" id="2047982"/>
    <lineage>
        <taxon>Bacteria</taxon>
        <taxon>Pseudomonadati</taxon>
        <taxon>Bacteroidota</taxon>
        <taxon>Flavobacteriia</taxon>
        <taxon>Flavobacteriales</taxon>
        <taxon>Flavobacteriaceae</taxon>
        <taxon>Aquimarina</taxon>
    </lineage>
</organism>
<protein>
    <submittedName>
        <fullName evidence="1">SGNH/GDSL hydrolase family protein</fullName>
    </submittedName>
</protein>
<dbReference type="Gene3D" id="3.40.50.1110">
    <property type="entry name" value="SGNH hydrolase"/>
    <property type="match status" value="1"/>
</dbReference>
<dbReference type="OrthoDB" id="7443339at2"/>
<dbReference type="SUPFAM" id="SSF52266">
    <property type="entry name" value="SGNH hydrolase"/>
    <property type="match status" value="1"/>
</dbReference>
<reference evidence="1 2" key="1">
    <citation type="submission" date="2019-07" db="EMBL/GenBank/DDBJ databases">
        <title>The draft genome sequence of Aquimarina algiphila M91.</title>
        <authorList>
            <person name="Meng X."/>
        </authorList>
    </citation>
    <scope>NUCLEOTIDE SEQUENCE [LARGE SCALE GENOMIC DNA]</scope>
    <source>
        <strain evidence="1 2">M91</strain>
    </source>
</reference>
<evidence type="ECO:0000313" key="2">
    <source>
        <dbReference type="Proteomes" id="UP000318833"/>
    </source>
</evidence>
<comment type="caution">
    <text evidence="1">The sequence shown here is derived from an EMBL/GenBank/DDBJ whole genome shotgun (WGS) entry which is preliminary data.</text>
</comment>